<evidence type="ECO:0000256" key="5">
    <source>
        <dbReference type="SAM" id="MobiDB-lite"/>
    </source>
</evidence>
<proteinExistence type="inferred from homology"/>
<keyword evidence="3" id="KW-0143">Chaperone</keyword>
<reference evidence="7" key="2">
    <citation type="submission" date="2020-11" db="EMBL/GenBank/DDBJ databases">
        <authorList>
            <person name="Cecchin M."/>
            <person name="Marcolungo L."/>
            <person name="Rossato M."/>
            <person name="Girolomoni L."/>
            <person name="Cosentino E."/>
            <person name="Cuine S."/>
            <person name="Li-Beisson Y."/>
            <person name="Delledonne M."/>
            <person name="Ballottari M."/>
        </authorList>
    </citation>
    <scope>NUCLEOTIDE SEQUENCE</scope>
    <source>
        <strain evidence="7">211/11P</strain>
        <tissue evidence="7">Whole cell</tissue>
    </source>
</reference>
<dbReference type="Pfam" id="PF14560">
    <property type="entry name" value="Ubiquitin_2"/>
    <property type="match status" value="1"/>
</dbReference>
<dbReference type="InterPro" id="IPR045172">
    <property type="entry name" value="TBCB_Ubl"/>
</dbReference>
<comment type="subcellular location">
    <subcellularLocation>
        <location evidence="1">Cytoplasm</location>
    </subcellularLocation>
</comment>
<dbReference type="InterPro" id="IPR000938">
    <property type="entry name" value="CAP-Gly_domain"/>
</dbReference>
<dbReference type="EMBL" id="SIDB01000001">
    <property type="protein sequence ID" value="KAI3438069.1"/>
    <property type="molecule type" value="Genomic_DNA"/>
</dbReference>
<dbReference type="Pfam" id="PF01302">
    <property type="entry name" value="CAP_GLY"/>
    <property type="match status" value="1"/>
</dbReference>
<dbReference type="PANTHER" id="PTHR18916">
    <property type="entry name" value="DYNACTIN 1-RELATED MICROTUBULE-BINDING"/>
    <property type="match status" value="1"/>
</dbReference>
<organism evidence="7 8">
    <name type="scientific">Chlorella vulgaris</name>
    <name type="common">Green alga</name>
    <dbReference type="NCBI Taxonomy" id="3077"/>
    <lineage>
        <taxon>Eukaryota</taxon>
        <taxon>Viridiplantae</taxon>
        <taxon>Chlorophyta</taxon>
        <taxon>core chlorophytes</taxon>
        <taxon>Trebouxiophyceae</taxon>
        <taxon>Chlorellales</taxon>
        <taxon>Chlorellaceae</taxon>
        <taxon>Chlorella clade</taxon>
        <taxon>Chlorella</taxon>
    </lineage>
</organism>
<dbReference type="Proteomes" id="UP001055712">
    <property type="component" value="Unassembled WGS sequence"/>
</dbReference>
<dbReference type="GO" id="GO:0005634">
    <property type="term" value="C:nucleus"/>
    <property type="evidence" value="ECO:0007669"/>
    <property type="project" value="TreeGrafter"/>
</dbReference>
<dbReference type="SMART" id="SM01052">
    <property type="entry name" value="CAP_GLY"/>
    <property type="match status" value="1"/>
</dbReference>
<feature type="region of interest" description="Disordered" evidence="5">
    <location>
        <begin position="163"/>
        <end position="193"/>
    </location>
</feature>
<evidence type="ECO:0000256" key="1">
    <source>
        <dbReference type="ARBA" id="ARBA00004496"/>
    </source>
</evidence>
<dbReference type="Gene3D" id="2.30.30.190">
    <property type="entry name" value="CAP Gly-rich-like domain"/>
    <property type="match status" value="1"/>
</dbReference>
<dbReference type="InterPro" id="IPR000626">
    <property type="entry name" value="Ubiquitin-like_dom"/>
</dbReference>
<comment type="similarity">
    <text evidence="4">Belongs to the TBCB family.</text>
</comment>
<evidence type="ECO:0000313" key="7">
    <source>
        <dbReference type="EMBL" id="KAI3438069.1"/>
    </source>
</evidence>
<dbReference type="SUPFAM" id="SSF54236">
    <property type="entry name" value="Ubiquitin-like"/>
    <property type="match status" value="1"/>
</dbReference>
<name>A0A9D4Z1M4_CHLVU</name>
<dbReference type="PROSITE" id="PS00845">
    <property type="entry name" value="CAP_GLY_1"/>
    <property type="match status" value="1"/>
</dbReference>
<evidence type="ECO:0000256" key="2">
    <source>
        <dbReference type="ARBA" id="ARBA00022490"/>
    </source>
</evidence>
<keyword evidence="8" id="KW-1185">Reference proteome</keyword>
<evidence type="ECO:0000256" key="3">
    <source>
        <dbReference type="ARBA" id="ARBA00023186"/>
    </source>
</evidence>
<dbReference type="PANTHER" id="PTHR18916:SF85">
    <property type="entry name" value="TUBULIN-FOLDING COFACTOR B"/>
    <property type="match status" value="1"/>
</dbReference>
<accession>A0A9D4Z1M4</accession>
<protein>
    <recommendedName>
        <fullName evidence="6">CAP-Gly domain-containing protein</fullName>
    </recommendedName>
</protein>
<reference evidence="7" key="1">
    <citation type="journal article" date="2019" name="Plant J.">
        <title>Chlorella vulgaris genome assembly and annotation reveals the molecular basis for metabolic acclimation to high light conditions.</title>
        <authorList>
            <person name="Cecchin M."/>
            <person name="Marcolungo L."/>
            <person name="Rossato M."/>
            <person name="Girolomoni L."/>
            <person name="Cosentino E."/>
            <person name="Cuine S."/>
            <person name="Li-Beisson Y."/>
            <person name="Delledonne M."/>
            <person name="Ballottari M."/>
        </authorList>
    </citation>
    <scope>NUCLEOTIDE SEQUENCE</scope>
    <source>
        <strain evidence="7">211/11P</strain>
    </source>
</reference>
<dbReference type="GO" id="GO:0005737">
    <property type="term" value="C:cytoplasm"/>
    <property type="evidence" value="ECO:0007669"/>
    <property type="project" value="UniProtKB-SubCell"/>
</dbReference>
<dbReference type="GO" id="GO:0043014">
    <property type="term" value="F:alpha-tubulin binding"/>
    <property type="evidence" value="ECO:0007669"/>
    <property type="project" value="InterPro"/>
</dbReference>
<evidence type="ECO:0000313" key="8">
    <source>
        <dbReference type="Proteomes" id="UP001055712"/>
    </source>
</evidence>
<dbReference type="AlphaFoldDB" id="A0A9D4Z1M4"/>
<dbReference type="Gene3D" id="3.10.20.90">
    <property type="entry name" value="Phosphatidylinositol 3-kinase Catalytic Subunit, Chain A, domain 1"/>
    <property type="match status" value="1"/>
</dbReference>
<dbReference type="GO" id="GO:0007023">
    <property type="term" value="P:post-chaperonin tubulin folding pathway"/>
    <property type="evidence" value="ECO:0007669"/>
    <property type="project" value="InterPro"/>
</dbReference>
<dbReference type="InterPro" id="IPR036859">
    <property type="entry name" value="CAP-Gly_dom_sf"/>
</dbReference>
<dbReference type="CDD" id="cd01789">
    <property type="entry name" value="Ubl_TBCB"/>
    <property type="match status" value="1"/>
</dbReference>
<dbReference type="SUPFAM" id="SSF74924">
    <property type="entry name" value="Cap-Gly domain"/>
    <property type="match status" value="1"/>
</dbReference>
<dbReference type="PROSITE" id="PS50245">
    <property type="entry name" value="CAP_GLY_2"/>
    <property type="match status" value="1"/>
</dbReference>
<dbReference type="OrthoDB" id="2130750at2759"/>
<gene>
    <name evidence="7" type="ORF">D9Q98_000511</name>
</gene>
<dbReference type="GO" id="GO:0007021">
    <property type="term" value="P:tubulin complex assembly"/>
    <property type="evidence" value="ECO:0007669"/>
    <property type="project" value="InterPro"/>
</dbReference>
<dbReference type="GO" id="GO:0051010">
    <property type="term" value="F:microtubule plus-end binding"/>
    <property type="evidence" value="ECO:0007669"/>
    <property type="project" value="TreeGrafter"/>
</dbReference>
<evidence type="ECO:0000256" key="4">
    <source>
        <dbReference type="ARBA" id="ARBA00025779"/>
    </source>
</evidence>
<dbReference type="GO" id="GO:0035371">
    <property type="term" value="C:microtubule plus-end"/>
    <property type="evidence" value="ECO:0007669"/>
    <property type="project" value="TreeGrafter"/>
</dbReference>
<dbReference type="InterPro" id="IPR029071">
    <property type="entry name" value="Ubiquitin-like_domsf"/>
</dbReference>
<evidence type="ECO:0000259" key="6">
    <source>
        <dbReference type="PROSITE" id="PS50245"/>
    </source>
</evidence>
<comment type="caution">
    <text evidence="7">The sequence shown here is derived from an EMBL/GenBank/DDBJ whole genome shotgun (WGS) entry which is preliminary data.</text>
</comment>
<sequence>MAPKINSDLAALRNYVLADTGAQSQAESTVRLVITHSNLRASFMDIRLDMHMTVDALKRKLCFHCGTAPSAQTLQLKDEAGRLRACLDDDSRMLGYYSPADGFTLHIIDSDPTSMSANGWLEDVSKVEKYEMSEEAYAARDNTYRKYKEGRLAADPTWTLQKEMASRKSAAAGPPADPVPPKPPAEDDHQAAEAEAVVVGSRCEVEGGKRGVVRYVGRVEGLPLGYWIGVQYDEPVGKNDGSIKGRQYFECGAAYGGFVRPALVRTGDYPPFDEDFNFDSGDEL</sequence>
<dbReference type="GO" id="GO:0031122">
    <property type="term" value="P:cytoplasmic microtubule organization"/>
    <property type="evidence" value="ECO:0007669"/>
    <property type="project" value="TreeGrafter"/>
</dbReference>
<feature type="domain" description="CAP-Gly" evidence="6">
    <location>
        <begin position="225"/>
        <end position="260"/>
    </location>
</feature>
<keyword evidence="2" id="KW-0963">Cytoplasm</keyword>